<accession>A0AAD4ZB30</accession>
<dbReference type="AlphaFoldDB" id="A0AAD4ZB30"/>
<keyword evidence="2" id="KW-1185">Reference proteome</keyword>
<protein>
    <submittedName>
        <fullName evidence="1">Uncharacterized protein</fullName>
    </submittedName>
</protein>
<reference evidence="1 2" key="1">
    <citation type="journal article" date="2022" name="G3 (Bethesda)">
        <title>Whole-genome sequence and methylome profiling of the almond [Prunus dulcis (Mill.) D.A. Webb] cultivar 'Nonpareil'.</title>
        <authorList>
            <person name="D'Amico-Willman K.M."/>
            <person name="Ouma W.Z."/>
            <person name="Meulia T."/>
            <person name="Sideli G.M."/>
            <person name="Gradziel T.M."/>
            <person name="Fresnedo-Ramirez J."/>
        </authorList>
    </citation>
    <scope>NUCLEOTIDE SEQUENCE [LARGE SCALE GENOMIC DNA]</scope>
    <source>
        <strain evidence="1">Clone GOH B32 T37-40</strain>
    </source>
</reference>
<dbReference type="EMBL" id="JAJFAZ020000003">
    <property type="protein sequence ID" value="KAI5338543.1"/>
    <property type="molecule type" value="Genomic_DNA"/>
</dbReference>
<dbReference type="Proteomes" id="UP001054821">
    <property type="component" value="Chromosome 3"/>
</dbReference>
<proteinExistence type="predicted"/>
<organism evidence="1 2">
    <name type="scientific">Prunus dulcis</name>
    <name type="common">Almond</name>
    <name type="synonym">Amygdalus dulcis</name>
    <dbReference type="NCBI Taxonomy" id="3755"/>
    <lineage>
        <taxon>Eukaryota</taxon>
        <taxon>Viridiplantae</taxon>
        <taxon>Streptophyta</taxon>
        <taxon>Embryophyta</taxon>
        <taxon>Tracheophyta</taxon>
        <taxon>Spermatophyta</taxon>
        <taxon>Magnoliopsida</taxon>
        <taxon>eudicotyledons</taxon>
        <taxon>Gunneridae</taxon>
        <taxon>Pentapetalae</taxon>
        <taxon>rosids</taxon>
        <taxon>fabids</taxon>
        <taxon>Rosales</taxon>
        <taxon>Rosaceae</taxon>
        <taxon>Amygdaloideae</taxon>
        <taxon>Amygdaleae</taxon>
        <taxon>Prunus</taxon>
    </lineage>
</organism>
<sequence>MTSPVLKVTKVAAPHSKSTLAFWQRNNKAEDVADGAAKSINFSSEDHDDVARISKMRYDALIMKIKCLKIRLRWYEETLAKEKKKAKFHLRSVQIMKVRVRLAKRKGV</sequence>
<evidence type="ECO:0000313" key="1">
    <source>
        <dbReference type="EMBL" id="KAI5338543.1"/>
    </source>
</evidence>
<gene>
    <name evidence="1" type="ORF">L3X38_017814</name>
</gene>
<evidence type="ECO:0000313" key="2">
    <source>
        <dbReference type="Proteomes" id="UP001054821"/>
    </source>
</evidence>
<comment type="caution">
    <text evidence="1">The sequence shown here is derived from an EMBL/GenBank/DDBJ whole genome shotgun (WGS) entry which is preliminary data.</text>
</comment>
<name>A0AAD4ZB30_PRUDU</name>